<comment type="caution">
    <text evidence="1">The sequence shown here is derived from an EMBL/GenBank/DDBJ whole genome shotgun (WGS) entry which is preliminary data.</text>
</comment>
<dbReference type="InterPro" id="IPR053354">
    <property type="entry name" value="MGDG_epimerase"/>
</dbReference>
<protein>
    <submittedName>
        <fullName evidence="1">Uncharacterized protein</fullName>
    </submittedName>
</protein>
<gene>
    <name evidence="1" type="ORF">DLAC_02805</name>
</gene>
<dbReference type="PANTHER" id="PTHR43558">
    <property type="entry name" value="REDUCTASE, PUTATIVE (AFU_ORTHOLOGUE AFUA_3G10540)-RELATED"/>
    <property type="match status" value="1"/>
</dbReference>
<name>A0A152A3C0_TIELA</name>
<dbReference type="EMBL" id="LODT01000013">
    <property type="protein sequence ID" value="KYR00762.1"/>
    <property type="molecule type" value="Genomic_DNA"/>
</dbReference>
<reference evidence="1 2" key="1">
    <citation type="submission" date="2015-12" db="EMBL/GenBank/DDBJ databases">
        <title>Dictyostelia acquired genes for synthesis and detection of signals that induce cell-type specialization by lateral gene transfer from prokaryotes.</title>
        <authorList>
            <person name="Gloeckner G."/>
            <person name="Schaap P."/>
        </authorList>
    </citation>
    <scope>NUCLEOTIDE SEQUENCE [LARGE SCALE GENOMIC DNA]</scope>
    <source>
        <strain evidence="1 2">TK</strain>
    </source>
</reference>
<proteinExistence type="predicted"/>
<dbReference type="InParanoid" id="A0A152A3C0"/>
<dbReference type="PANTHER" id="PTHR43558:SF6">
    <property type="entry name" value="REDUCTASE, PUTATIVE (AFU_ORTHOLOGUE AFUA_3G10540)-RELATED"/>
    <property type="match status" value="1"/>
</dbReference>
<sequence length="511" mass="59675">MKFDLCHVRDKKSIEKFNTQYKEMTGTDFGSVQPKSTNTKVNDKWVDLAKDDTLLKYSIPPLKTMLFQVLKEKYLMDRKPILKILNQLPLDILAEFLQSCSQDQTPVGLEIIQLLWEKNEDFSIVSWESVLDATYKHDLFFRDSYIYGISQNMLYPMYNDQFAINVYQNYSLFKVRSVQPENWENLVMLPKERVHELPVFPGDHSIVDKETFLEAFHRETNGLFKSLKEWPEGMVIHGGLITKCLLGATENIKGFESSDVDISFIDTCKTGILQGKVDMNFFYQLFGDSKTIQEKYSIVFDKSGYILTQHYPHKHYQFNFNVYLSIEEILLGCDIDSSMFLFNGTDVFTLKRGLMSMNSRLNFATAQNSWIRNTNVYVKRLLKYAKRGFNIYINNDEYKRYMDNHTIEKVLLSDNLEGLSYLYSCVRLISTNPALSETLMNTKSLVPYGEDWTKSKFDAYVGKNYQENYDGYNNGDWPAIVEIDHLGFSYFDRDTSEQAIAKSKINQWFDE</sequence>
<keyword evidence="2" id="KW-1185">Reference proteome</keyword>
<dbReference type="AlphaFoldDB" id="A0A152A3C0"/>
<evidence type="ECO:0000313" key="2">
    <source>
        <dbReference type="Proteomes" id="UP000076078"/>
    </source>
</evidence>
<dbReference type="OrthoDB" id="20594at2759"/>
<organism evidence="1 2">
    <name type="scientific">Tieghemostelium lacteum</name>
    <name type="common">Slime mold</name>
    <name type="synonym">Dictyostelium lacteum</name>
    <dbReference type="NCBI Taxonomy" id="361077"/>
    <lineage>
        <taxon>Eukaryota</taxon>
        <taxon>Amoebozoa</taxon>
        <taxon>Evosea</taxon>
        <taxon>Eumycetozoa</taxon>
        <taxon>Dictyostelia</taxon>
        <taxon>Dictyosteliales</taxon>
        <taxon>Raperosteliaceae</taxon>
        <taxon>Tieghemostelium</taxon>
    </lineage>
</organism>
<evidence type="ECO:0000313" key="1">
    <source>
        <dbReference type="EMBL" id="KYR00762.1"/>
    </source>
</evidence>
<accession>A0A152A3C0</accession>
<dbReference type="Proteomes" id="UP000076078">
    <property type="component" value="Unassembled WGS sequence"/>
</dbReference>
<dbReference type="STRING" id="361077.A0A152A3C0"/>